<dbReference type="RefSeq" id="XP_001645529.1">
    <property type="nucleotide sequence ID" value="XM_001645479.1"/>
</dbReference>
<dbReference type="InParanoid" id="A7TJA2"/>
<evidence type="ECO:0000256" key="8">
    <source>
        <dbReference type="ARBA" id="ARBA00023242"/>
    </source>
</evidence>
<dbReference type="GO" id="GO:0045944">
    <property type="term" value="P:positive regulation of transcription by RNA polymerase II"/>
    <property type="evidence" value="ECO:0007669"/>
    <property type="project" value="EnsemblFungi"/>
</dbReference>
<evidence type="ECO:0000256" key="6">
    <source>
        <dbReference type="ARBA" id="ARBA00023159"/>
    </source>
</evidence>
<feature type="domain" description="Mediator complex subunit Med13 C-terminal" evidence="12">
    <location>
        <begin position="1099"/>
        <end position="1236"/>
    </location>
</feature>
<keyword evidence="6 10" id="KW-0010">Activator</keyword>
<evidence type="ECO:0000256" key="5">
    <source>
        <dbReference type="ARBA" id="ARBA00023015"/>
    </source>
</evidence>
<dbReference type="STRING" id="436907.A7TJA2"/>
<keyword evidence="7 10" id="KW-0804">Transcription</keyword>
<feature type="compositionally biased region" description="Acidic residues" evidence="11">
    <location>
        <begin position="468"/>
        <end position="501"/>
    </location>
</feature>
<dbReference type="GO" id="GO:0000122">
    <property type="term" value="P:negative regulation of transcription by RNA polymerase II"/>
    <property type="evidence" value="ECO:0007669"/>
    <property type="project" value="EnsemblFungi"/>
</dbReference>
<dbReference type="Pfam" id="PF06333">
    <property type="entry name" value="Med13_C"/>
    <property type="match status" value="2"/>
</dbReference>
<keyword evidence="15" id="KW-1185">Reference proteome</keyword>
<evidence type="ECO:0000313" key="14">
    <source>
        <dbReference type="EMBL" id="EDO17671.1"/>
    </source>
</evidence>
<gene>
    <name evidence="14" type="ORF">Kpol_1004p46</name>
</gene>
<proteinExistence type="inferred from homology"/>
<evidence type="ECO:0000259" key="12">
    <source>
        <dbReference type="Pfam" id="PF06333"/>
    </source>
</evidence>
<dbReference type="Proteomes" id="UP000000267">
    <property type="component" value="Unassembled WGS sequence"/>
</dbReference>
<feature type="compositionally biased region" description="Basic and acidic residues" evidence="11">
    <location>
        <begin position="508"/>
        <end position="519"/>
    </location>
</feature>
<evidence type="ECO:0000256" key="10">
    <source>
        <dbReference type="RuleBase" id="RU364134"/>
    </source>
</evidence>
<sequence length="1375" mass="155966">MNELENCTYNLENVLLSFYKIANVQKINYNQYNSKKNDEQWAIHTELLLRKKNPSSLVASLSKELWCFSLNDDQIPDIPKNNNSNEIIHPDKSGNFNSNYSKPNLPPHYAIFLKALRRMIYINLTKSSINKLYPFGNGSIFMDSKNSTCIFQVEPHLFENGDLTISLSLKNLNIVQLNLNNLDDSFLKNNAIYLLPLGTRAYLPSSNISACIAQPPENSDALLNTLLISHGIDLISKKNLQWVKLIPHLGHFNGHIPRISSYIDTPKDSRSVIWPIDLIFVQPALQVDKKKPSSPKRDIDDLNFNLDDALDIVDNFIQLRQSSAYRTPGSSGILTGTNPLSSGGAYTDQFQNFQRNMAISSNGSTQSYKQKITPSDSNINYTMEKRNANSVEQFGMSELITSDLDHLNDKRNYNPDLLGSPLKSESNRRILNFDNQIRSTERTPNLSKESSQLENESNNSAADKELFGEEEEEQEVVAGAEEEEDGEEVEEEEEEEEEDLFGESNNSSEEKSRNKRESSDEITEDMFGLSDDEDATKSNTNLSDQNFFRHSENENIINVAKPNNKRKYLDIPLDEITLSNTPLYTDPGAPLPVETPRDRRKSVFAPLNFNPIIEHTVDNKYKNGGKFSFSPSHNEEALNFDISKNGLSTSEDDDSDFSDDLEGLEVKPIERGTDNNGTDSQFLEQNSLQVLSEPLPPSLLRGELLSGNDNNNIDVMKENLNSIWKINQNGMNTNDSPIRAIEASYGPMDVDSKSSSDIFPKMPITRDQPLSANRSPDLAHVDIIETNFEPKGTELQPANFEFSSNPLSSLPFLLRHMPLSTIPEVFLSSTPSLTISDDNQRVLNLLSEQLVYDFDTLQGLNIPSRSYKGITSCTNGLITNVISNLFPNFDRINGSDIISQFYPMREPYVYVKKHHDIIKIRADSQPFSKYLNLKPSKGIKNFRFLLITTSSKENCSTFVSTLCQTYIGYEFGFCELLKLNNEDTQGMIYLQDYEDNKLLLLAAQIVSYCSTNKSSGKEVPLLLVLPLKTNRLSDLVEMTSKFEIINNEVKSKIPNAQIFFKAILMDFINNPLVSIDEYFNQCVSIYNILPQKSIKFASIAPKHPEKIKFRTLQSSGGPSVIHYDSYIHLAYSRSLDKQWVFAAFSDSNGNDNLTRAWYVGSSKNKFDETCNEIWYIALKLASKKYGKICLILTRLNSVLPDDELMNWRRLSGRNVHLAVVCVDDTEKISFYDQDENYPSFKKFFKNENYTNALQKEDLEEYEIRDIDYEVHGIIFKSPFPLSNSQHRCAIKSGALMKFHEAAGEALWDKFEVNLLNCPHSDSTQLLKTILEEYRNLAALSTWFGVSNGDSAQIPWHVLAVKKMMKCLVHLQVSNK</sequence>
<dbReference type="HOGENOM" id="CLU_242296_0_0_1"/>
<dbReference type="PANTHER" id="PTHR48249:SF3">
    <property type="entry name" value="MEDIATOR OF RNA POLYMERASE II TRANSCRIPTION SUBUNIT 13"/>
    <property type="match status" value="1"/>
</dbReference>
<dbReference type="OMA" id="FSRELWC"/>
<dbReference type="PhylomeDB" id="A7TJA2"/>
<evidence type="ECO:0000256" key="7">
    <source>
        <dbReference type="ARBA" id="ARBA00023163"/>
    </source>
</evidence>
<feature type="compositionally biased region" description="Low complexity" evidence="11">
    <location>
        <begin position="445"/>
        <end position="460"/>
    </location>
</feature>
<evidence type="ECO:0000256" key="3">
    <source>
        <dbReference type="ARBA" id="ARBA00019618"/>
    </source>
</evidence>
<feature type="domain" description="Mediator complex subunit Med13 N-terminal" evidence="13">
    <location>
        <begin position="9"/>
        <end position="283"/>
    </location>
</feature>
<evidence type="ECO:0000256" key="4">
    <source>
        <dbReference type="ARBA" id="ARBA00022491"/>
    </source>
</evidence>
<dbReference type="InterPro" id="IPR021643">
    <property type="entry name" value="Mediator_Med13_N"/>
</dbReference>
<keyword evidence="5 10" id="KW-0805">Transcription regulation</keyword>
<evidence type="ECO:0000256" key="9">
    <source>
        <dbReference type="ARBA" id="ARBA00032008"/>
    </source>
</evidence>
<keyword evidence="8 10" id="KW-0539">Nucleus</keyword>
<evidence type="ECO:0000256" key="2">
    <source>
        <dbReference type="ARBA" id="ARBA00009354"/>
    </source>
</evidence>
<dbReference type="GO" id="GO:0003713">
    <property type="term" value="F:transcription coactivator activity"/>
    <property type="evidence" value="ECO:0007669"/>
    <property type="project" value="EnsemblFungi"/>
</dbReference>
<dbReference type="FunCoup" id="A7TJA2">
    <property type="interactions" value="156"/>
</dbReference>
<dbReference type="GO" id="GO:0016592">
    <property type="term" value="C:mediator complex"/>
    <property type="evidence" value="ECO:0007669"/>
    <property type="project" value="EnsemblFungi"/>
</dbReference>
<dbReference type="GeneID" id="5545911"/>
<feature type="domain" description="Mediator complex subunit Med13 C-terminal" evidence="12">
    <location>
        <begin position="1251"/>
        <end position="1360"/>
    </location>
</feature>
<comment type="subunit">
    <text evidence="10">Component of the SRB8-11 complex, which itself associates with the Mediator complex.</text>
</comment>
<evidence type="ECO:0000259" key="13">
    <source>
        <dbReference type="Pfam" id="PF11597"/>
    </source>
</evidence>
<dbReference type="GO" id="GO:1990508">
    <property type="term" value="C:CKM complex"/>
    <property type="evidence" value="ECO:0007669"/>
    <property type="project" value="EnsemblFungi"/>
</dbReference>
<reference evidence="14 15" key="1">
    <citation type="journal article" date="2007" name="Proc. Natl. Acad. Sci. U.S.A.">
        <title>Independent sorting-out of thousands of duplicated gene pairs in two yeast species descended from a whole-genome duplication.</title>
        <authorList>
            <person name="Scannell D.R."/>
            <person name="Frank A.C."/>
            <person name="Conant G.C."/>
            <person name="Byrne K.P."/>
            <person name="Woolfit M."/>
            <person name="Wolfe K.H."/>
        </authorList>
    </citation>
    <scope>NUCLEOTIDE SEQUENCE [LARGE SCALE GENOMIC DNA]</scope>
    <source>
        <strain evidence="15">ATCC 22028 / DSM 70294 / BCRC 21397 / CBS 2163 / NBRC 10782 / NRRL Y-8283 / UCD 57-17</strain>
    </source>
</reference>
<feature type="compositionally biased region" description="Acidic residues" evidence="11">
    <location>
        <begin position="520"/>
        <end position="534"/>
    </location>
</feature>
<comment type="function">
    <text evidence="10">Component of the SRB8-11 complex. The SRB8-11 complex is a regulatory module of the Mediator complex which is itself involved in regulation of basal and activated RNA polymerase II-dependent transcription. The SRB8-11 complex may be involved in the transcriptional repression of a subset of genes regulated by Mediator. It may inhibit the association of the Mediator complex with RNA polymerase II to form the holoenzyme complex.</text>
</comment>
<organism evidence="15">
    <name type="scientific">Vanderwaltozyma polyspora (strain ATCC 22028 / DSM 70294 / BCRC 21397 / CBS 2163 / NBRC 10782 / NRRL Y-8283 / UCD 57-17)</name>
    <name type="common">Kluyveromyces polysporus</name>
    <dbReference type="NCBI Taxonomy" id="436907"/>
    <lineage>
        <taxon>Eukaryota</taxon>
        <taxon>Fungi</taxon>
        <taxon>Dikarya</taxon>
        <taxon>Ascomycota</taxon>
        <taxon>Saccharomycotina</taxon>
        <taxon>Saccharomycetes</taxon>
        <taxon>Saccharomycetales</taxon>
        <taxon>Saccharomycetaceae</taxon>
        <taxon>Vanderwaltozyma</taxon>
    </lineage>
</organism>
<feature type="compositionally biased region" description="Polar residues" evidence="11">
    <location>
        <begin position="434"/>
        <end position="444"/>
    </location>
</feature>
<accession>A7TJA2</accession>
<dbReference type="InterPro" id="IPR051139">
    <property type="entry name" value="Mediator_complx_sub13"/>
</dbReference>
<feature type="region of interest" description="Disordered" evidence="11">
    <location>
        <begin position="434"/>
        <end position="543"/>
    </location>
</feature>
<keyword evidence="4 10" id="KW-0678">Repressor</keyword>
<dbReference type="KEGG" id="vpo:Kpol_1004p46"/>
<name>A7TJA2_VANPO</name>
<comment type="subcellular location">
    <subcellularLocation>
        <location evidence="1 10">Nucleus</location>
    </subcellularLocation>
</comment>
<dbReference type="Pfam" id="PF11597">
    <property type="entry name" value="Med13_N"/>
    <property type="match status" value="1"/>
</dbReference>
<evidence type="ECO:0000256" key="1">
    <source>
        <dbReference type="ARBA" id="ARBA00004123"/>
    </source>
</evidence>
<dbReference type="eggNOG" id="KOG3600">
    <property type="taxonomic scope" value="Eukaryota"/>
</dbReference>
<dbReference type="EMBL" id="DS480400">
    <property type="protein sequence ID" value="EDO17671.1"/>
    <property type="molecule type" value="Genomic_DNA"/>
</dbReference>
<dbReference type="OrthoDB" id="103819at2759"/>
<evidence type="ECO:0000256" key="11">
    <source>
        <dbReference type="SAM" id="MobiDB-lite"/>
    </source>
</evidence>
<protein>
    <recommendedName>
        <fullName evidence="3 10">Mediator of RNA polymerase II transcription subunit 13</fullName>
    </recommendedName>
    <alternativeName>
        <fullName evidence="9 10">Mediator complex subunit 13</fullName>
    </alternativeName>
</protein>
<dbReference type="GO" id="GO:0030332">
    <property type="term" value="F:cyclin binding"/>
    <property type="evidence" value="ECO:0007669"/>
    <property type="project" value="EnsemblFungi"/>
</dbReference>
<dbReference type="InterPro" id="IPR009401">
    <property type="entry name" value="Med13_C"/>
</dbReference>
<evidence type="ECO:0000313" key="15">
    <source>
        <dbReference type="Proteomes" id="UP000000267"/>
    </source>
</evidence>
<dbReference type="PANTHER" id="PTHR48249">
    <property type="entry name" value="MEDIATOR OF RNA POLYMERASE II TRANSCRIPTION SUBUNIT 13"/>
    <property type="match status" value="1"/>
</dbReference>
<comment type="similarity">
    <text evidence="2 10">Belongs to the Mediator complex subunit 13 family.</text>
</comment>